<feature type="domain" description="DNA-directed DNA polymerase family B multifunctional" evidence="8">
    <location>
        <begin position="344"/>
        <end position="582"/>
    </location>
</feature>
<dbReference type="EMBL" id="JACATH010000027">
    <property type="protein sequence ID" value="NWJ57933.1"/>
    <property type="molecule type" value="Genomic_DNA"/>
</dbReference>
<dbReference type="InterPro" id="IPR017964">
    <property type="entry name" value="DNA-dir_DNA_pol_B_CS"/>
</dbReference>
<evidence type="ECO:0000256" key="6">
    <source>
        <dbReference type="ARBA" id="ARBA00049244"/>
    </source>
</evidence>
<dbReference type="GO" id="GO:0003887">
    <property type="term" value="F:DNA-directed DNA polymerase activity"/>
    <property type="evidence" value="ECO:0007669"/>
    <property type="project" value="UniProtKB-KW"/>
</dbReference>
<dbReference type="Gene3D" id="3.30.342.10">
    <property type="entry name" value="DNA Polymerase, chain B, domain 1"/>
    <property type="match status" value="1"/>
</dbReference>
<gene>
    <name evidence="10" type="ORF">HX858_09355</name>
</gene>
<dbReference type="EC" id="2.7.7.7" evidence="7"/>
<dbReference type="AlphaFoldDB" id="A0A7K4MYA1"/>
<keyword evidence="7" id="KW-0235">DNA replication</keyword>
<evidence type="ECO:0000259" key="9">
    <source>
        <dbReference type="Pfam" id="PF03104"/>
    </source>
</evidence>
<dbReference type="PRINTS" id="PR00106">
    <property type="entry name" value="DNAPOLB"/>
</dbReference>
<dbReference type="InterPro" id="IPR006133">
    <property type="entry name" value="DNA-dir_DNA_pol_B_exonuc"/>
</dbReference>
<dbReference type="GO" id="GO:0000166">
    <property type="term" value="F:nucleotide binding"/>
    <property type="evidence" value="ECO:0007669"/>
    <property type="project" value="InterPro"/>
</dbReference>
<comment type="caution">
    <text evidence="10">The sequence shown here is derived from an EMBL/GenBank/DDBJ whole genome shotgun (WGS) entry which is preliminary data.</text>
</comment>
<protein>
    <recommendedName>
        <fullName evidence="7">DNA polymerase</fullName>
        <ecNumber evidence="7">2.7.7.7</ecNumber>
    </recommendedName>
</protein>
<dbReference type="Pfam" id="PF03104">
    <property type="entry name" value="DNA_pol_B_exo1"/>
    <property type="match status" value="1"/>
</dbReference>
<keyword evidence="2 7" id="KW-0808">Transferase</keyword>
<dbReference type="Gene3D" id="3.30.420.10">
    <property type="entry name" value="Ribonuclease H-like superfamily/Ribonuclease H"/>
    <property type="match status" value="1"/>
</dbReference>
<dbReference type="InterPro" id="IPR006134">
    <property type="entry name" value="DNA-dir_DNA_pol_B_multi_dom"/>
</dbReference>
<dbReference type="PROSITE" id="PS00116">
    <property type="entry name" value="DNA_POLYMERASE_B"/>
    <property type="match status" value="1"/>
</dbReference>
<evidence type="ECO:0000256" key="2">
    <source>
        <dbReference type="ARBA" id="ARBA00022679"/>
    </source>
</evidence>
<reference evidence="10 11" key="1">
    <citation type="journal article" date="2019" name="Environ. Microbiol.">
        <title>Genomics insights into ecotype formation of ammonia-oxidizing archaea in the deep ocean.</title>
        <authorList>
            <person name="Wang Y."/>
            <person name="Huang J.M."/>
            <person name="Cui G.J."/>
            <person name="Nunoura T."/>
            <person name="Takaki Y."/>
            <person name="Li W.L."/>
            <person name="Li J."/>
            <person name="Gao Z.M."/>
            <person name="Takai K."/>
            <person name="Zhang A.Q."/>
            <person name="Stepanauskas R."/>
        </authorList>
    </citation>
    <scope>NUCLEOTIDE SEQUENCE [LARGE SCALE GENOMIC DNA]</scope>
    <source>
        <strain evidence="10 11">L15a</strain>
    </source>
</reference>
<feature type="domain" description="DNA-directed DNA polymerase family B exonuclease" evidence="9">
    <location>
        <begin position="103"/>
        <end position="265"/>
    </location>
</feature>
<dbReference type="InterPro" id="IPR006172">
    <property type="entry name" value="DNA-dir_DNA_pol_B"/>
</dbReference>
<keyword evidence="5 7" id="KW-0238">DNA-binding</keyword>
<proteinExistence type="inferred from homology"/>
<evidence type="ECO:0000256" key="5">
    <source>
        <dbReference type="ARBA" id="ARBA00023125"/>
    </source>
</evidence>
<dbReference type="PANTHER" id="PTHR10322">
    <property type="entry name" value="DNA POLYMERASE CATALYTIC SUBUNIT"/>
    <property type="match status" value="1"/>
</dbReference>
<evidence type="ECO:0000313" key="11">
    <source>
        <dbReference type="Proteomes" id="UP000575480"/>
    </source>
</evidence>
<dbReference type="InterPro" id="IPR043502">
    <property type="entry name" value="DNA/RNA_pol_sf"/>
</dbReference>
<dbReference type="PANTHER" id="PTHR10322:SF23">
    <property type="entry name" value="DNA POLYMERASE DELTA CATALYTIC SUBUNIT"/>
    <property type="match status" value="1"/>
</dbReference>
<dbReference type="Gene3D" id="1.20.1280.300">
    <property type="match status" value="1"/>
</dbReference>
<dbReference type="SUPFAM" id="SSF53098">
    <property type="entry name" value="Ribonuclease H-like"/>
    <property type="match status" value="1"/>
</dbReference>
<dbReference type="Proteomes" id="UP000575480">
    <property type="component" value="Unassembled WGS sequence"/>
</dbReference>
<dbReference type="InterPro" id="IPR036397">
    <property type="entry name" value="RNaseH_sf"/>
</dbReference>
<evidence type="ECO:0000256" key="3">
    <source>
        <dbReference type="ARBA" id="ARBA00022695"/>
    </source>
</evidence>
<evidence type="ECO:0000256" key="1">
    <source>
        <dbReference type="ARBA" id="ARBA00005755"/>
    </source>
</evidence>
<organism evidence="10 11">
    <name type="scientific">Marine Group I thaumarchaeote</name>
    <dbReference type="NCBI Taxonomy" id="2511932"/>
    <lineage>
        <taxon>Archaea</taxon>
        <taxon>Nitrososphaerota</taxon>
        <taxon>Marine Group I</taxon>
    </lineage>
</organism>
<evidence type="ECO:0000256" key="4">
    <source>
        <dbReference type="ARBA" id="ARBA00022932"/>
    </source>
</evidence>
<accession>A0A7K4MYA1</accession>
<dbReference type="SMART" id="SM00486">
    <property type="entry name" value="POLBc"/>
    <property type="match status" value="1"/>
</dbReference>
<dbReference type="InterPro" id="IPR023211">
    <property type="entry name" value="DNA_pol_palm_dom_sf"/>
</dbReference>
<sequence>MNFYTNVLRYGNDLLIREVKDGERVSRRVKYQPTLFDLVKTNEETGYKTLDGKSVLPHKFDSINEAKQWITNRENQNIVYGNTQYPYCWISDEFPNRIDWDLDKILMVTIDIEVECENGFPKPEDAAEPLLAITIKNHQSKRIVVWARGKFNNDHDDVTYIECESEKHLIKEFLAFWENHTPDIITGWNIELFDIPYLCNRINKVFDKKEVKRLSPWKNVYDREIYQMGRNHQVYTLDGIATLDYYDLYRKFTYVNQESYRLDYISWVELDEKKDGNPFDTFREWYTKDFQSFIEYSITDVELVDKLEDKMKLIQLCLTMAYDGKVNFTDVLGTVRYWDIMIYNHLRSKNIVIPQKSKNTKTEKFEGAYVKEPQIGMHKWVMSFDLNSLYPHLIMQYNISPETLVNGDSKPIAGMVDNILKGTVKNDTEYCMTPNGAFFRKDKKGFLPELMEKVYNDRVKYKRLMLDAQQEYENTGEKSLLKDISKYNNIQMAKKISLNSAYGAIGNNWFRYFDLLVATAITTSGQLSIRWIEKALNIYLNKLLGTKDEDFVIASDTDSVYITFDKLVNKVFKDGAETSKIIDFLDTIAKKKLEPFIDKSYQALAKTVNAYDQKMTMGREVIADKGVWIAKKRYILNVHDMEGVRYSEPRLKIMGIEAVKSSTPAPCRKKLKEALKIIMSGNEKELNTFIQEFREKFMKLPPEDIAYPRSCNGVKKYRGTDRLFKNRAPIHVKGAILYNYLIEKNKLTNKYPNILEGDKIKFLHMKEPNIYQSSSFSFITFMPKELDLHRFIDYDKQFEKSFVDPLKFITEKMNWLIDSSYGVQGTLEDFFN</sequence>
<evidence type="ECO:0000313" key="10">
    <source>
        <dbReference type="EMBL" id="NWJ57933.1"/>
    </source>
</evidence>
<dbReference type="InterPro" id="IPR012337">
    <property type="entry name" value="RNaseH-like_sf"/>
</dbReference>
<dbReference type="InterPro" id="IPR050240">
    <property type="entry name" value="DNA_pol_type-B"/>
</dbReference>
<evidence type="ECO:0000259" key="8">
    <source>
        <dbReference type="Pfam" id="PF00136"/>
    </source>
</evidence>
<dbReference type="GO" id="GO:0003677">
    <property type="term" value="F:DNA binding"/>
    <property type="evidence" value="ECO:0007669"/>
    <property type="project" value="UniProtKB-KW"/>
</dbReference>
<dbReference type="Pfam" id="PF00136">
    <property type="entry name" value="DNA_pol_B"/>
    <property type="match status" value="1"/>
</dbReference>
<dbReference type="GO" id="GO:0006261">
    <property type="term" value="P:DNA-templated DNA replication"/>
    <property type="evidence" value="ECO:0007669"/>
    <property type="project" value="TreeGrafter"/>
</dbReference>
<dbReference type="Gene3D" id="3.40.1820.10">
    <property type="entry name" value="DnaQ-like 3'-5' exonuclease"/>
    <property type="match status" value="1"/>
</dbReference>
<dbReference type="SUPFAM" id="SSF56672">
    <property type="entry name" value="DNA/RNA polymerases"/>
    <property type="match status" value="1"/>
</dbReference>
<keyword evidence="3 7" id="KW-0548">Nucleotidyltransferase</keyword>
<dbReference type="Gene3D" id="3.90.1600.10">
    <property type="entry name" value="Palm domain of DNA polymerase"/>
    <property type="match status" value="1"/>
</dbReference>
<evidence type="ECO:0000256" key="7">
    <source>
        <dbReference type="RuleBase" id="RU000442"/>
    </source>
</evidence>
<comment type="catalytic activity">
    <reaction evidence="6 7">
        <text>DNA(n) + a 2'-deoxyribonucleoside 5'-triphosphate = DNA(n+1) + diphosphate</text>
        <dbReference type="Rhea" id="RHEA:22508"/>
        <dbReference type="Rhea" id="RHEA-COMP:17339"/>
        <dbReference type="Rhea" id="RHEA-COMP:17340"/>
        <dbReference type="ChEBI" id="CHEBI:33019"/>
        <dbReference type="ChEBI" id="CHEBI:61560"/>
        <dbReference type="ChEBI" id="CHEBI:173112"/>
        <dbReference type="EC" id="2.7.7.7"/>
    </reaction>
</comment>
<comment type="similarity">
    <text evidence="1 7">Belongs to the DNA polymerase type-B family.</text>
</comment>
<keyword evidence="4 7" id="KW-0239">DNA-directed DNA polymerase</keyword>
<name>A0A7K4MYA1_9ARCH</name>